<evidence type="ECO:0000256" key="7">
    <source>
        <dbReference type="ARBA" id="ARBA00022553"/>
    </source>
</evidence>
<evidence type="ECO:0000256" key="8">
    <source>
        <dbReference type="ARBA" id="ARBA00023242"/>
    </source>
</evidence>
<keyword evidence="6" id="KW-0963">Cytoplasm</keyword>
<comment type="function">
    <text evidence="1">Binds to all microtubule populations.</text>
</comment>
<protein>
    <recommendedName>
        <fullName evidence="5">Microtubule-associated protein Jupiter</fullName>
    </recommendedName>
</protein>
<evidence type="ECO:0000256" key="9">
    <source>
        <dbReference type="SAM" id="MobiDB-lite"/>
    </source>
</evidence>
<dbReference type="AlphaFoldDB" id="A0A814KL01"/>
<evidence type="ECO:0000256" key="5">
    <source>
        <dbReference type="ARBA" id="ARBA00021471"/>
    </source>
</evidence>
<evidence type="ECO:0000256" key="1">
    <source>
        <dbReference type="ARBA" id="ARBA00003805"/>
    </source>
</evidence>
<gene>
    <name evidence="10" type="ORF">OXX778_LOCUS18882</name>
</gene>
<comment type="subcellular location">
    <subcellularLocation>
        <location evidence="3">Cytoplasm</location>
    </subcellularLocation>
    <subcellularLocation>
        <location evidence="2">Nucleus</location>
    </subcellularLocation>
</comment>
<evidence type="ECO:0000256" key="4">
    <source>
        <dbReference type="ARBA" id="ARBA00005344"/>
    </source>
</evidence>
<dbReference type="PANTHER" id="PTHR34930">
    <property type="entry name" value="GEO05313P1"/>
    <property type="match status" value="1"/>
</dbReference>
<feature type="compositionally biased region" description="Basic and acidic residues" evidence="9">
    <location>
        <begin position="96"/>
        <end position="107"/>
    </location>
</feature>
<comment type="similarity">
    <text evidence="4">Belongs to the MAP Jupiter family.</text>
</comment>
<keyword evidence="8" id="KW-0539">Nucleus</keyword>
<proteinExistence type="inferred from homology"/>
<feature type="compositionally biased region" description="Polar residues" evidence="9">
    <location>
        <begin position="77"/>
        <end position="93"/>
    </location>
</feature>
<accession>A0A814KL01</accession>
<dbReference type="OrthoDB" id="10071234at2759"/>
<dbReference type="PANTHER" id="PTHR34930:SF2">
    <property type="entry name" value="MICROTUBULE-ASSOCIATED PROTEIN JUPITER"/>
    <property type="match status" value="1"/>
</dbReference>
<name>A0A814KL01_9BILA</name>
<sequence>MSNFFSGFTNEKPSSRGCAPRSNNIFGNYDQDESAMKKKENVRPISNIFAEPDQPAKNTNKPDRMKSNIFGDDSTKSDANLQNKKRLGTNTITGRPYEEEKEVKKEEEQEPEQIVKPIEHEPKLGDSPVQKVVHTSSKVLQPPGGRCHKLW</sequence>
<comment type="caution">
    <text evidence="10">The sequence shown here is derived from an EMBL/GenBank/DDBJ whole genome shotgun (WGS) entry which is preliminary data.</text>
</comment>
<evidence type="ECO:0000256" key="3">
    <source>
        <dbReference type="ARBA" id="ARBA00004496"/>
    </source>
</evidence>
<dbReference type="GO" id="GO:0005737">
    <property type="term" value="C:cytoplasm"/>
    <property type="evidence" value="ECO:0007669"/>
    <property type="project" value="UniProtKB-SubCell"/>
</dbReference>
<reference evidence="10" key="1">
    <citation type="submission" date="2021-02" db="EMBL/GenBank/DDBJ databases">
        <authorList>
            <person name="Nowell W R."/>
        </authorList>
    </citation>
    <scope>NUCLEOTIDE SEQUENCE</scope>
    <source>
        <strain evidence="10">Ploen Becks lab</strain>
    </source>
</reference>
<evidence type="ECO:0000313" key="10">
    <source>
        <dbReference type="EMBL" id="CAF1052234.1"/>
    </source>
</evidence>
<feature type="region of interest" description="Disordered" evidence="9">
    <location>
        <begin position="1"/>
        <end position="131"/>
    </location>
</feature>
<evidence type="ECO:0000256" key="6">
    <source>
        <dbReference type="ARBA" id="ARBA00022490"/>
    </source>
</evidence>
<keyword evidence="7" id="KW-0597">Phosphoprotein</keyword>
<feature type="compositionally biased region" description="Polar residues" evidence="9">
    <location>
        <begin position="1"/>
        <end position="12"/>
    </location>
</feature>
<dbReference type="EMBL" id="CAJNOC010005435">
    <property type="protein sequence ID" value="CAF1052234.1"/>
    <property type="molecule type" value="Genomic_DNA"/>
</dbReference>
<dbReference type="InterPro" id="IPR033335">
    <property type="entry name" value="JUPITER"/>
</dbReference>
<dbReference type="GO" id="GO:0005634">
    <property type="term" value="C:nucleus"/>
    <property type="evidence" value="ECO:0007669"/>
    <property type="project" value="UniProtKB-SubCell"/>
</dbReference>
<evidence type="ECO:0000313" key="11">
    <source>
        <dbReference type="Proteomes" id="UP000663879"/>
    </source>
</evidence>
<evidence type="ECO:0000256" key="2">
    <source>
        <dbReference type="ARBA" id="ARBA00004123"/>
    </source>
</evidence>
<organism evidence="10 11">
    <name type="scientific">Brachionus calyciflorus</name>
    <dbReference type="NCBI Taxonomy" id="104777"/>
    <lineage>
        <taxon>Eukaryota</taxon>
        <taxon>Metazoa</taxon>
        <taxon>Spiralia</taxon>
        <taxon>Gnathifera</taxon>
        <taxon>Rotifera</taxon>
        <taxon>Eurotatoria</taxon>
        <taxon>Monogononta</taxon>
        <taxon>Pseudotrocha</taxon>
        <taxon>Ploima</taxon>
        <taxon>Brachionidae</taxon>
        <taxon>Brachionus</taxon>
    </lineage>
</organism>
<keyword evidence="11" id="KW-1185">Reference proteome</keyword>
<dbReference type="Proteomes" id="UP000663879">
    <property type="component" value="Unassembled WGS sequence"/>
</dbReference>